<evidence type="ECO:0000313" key="3">
    <source>
        <dbReference type="Proteomes" id="UP001160334"/>
    </source>
</evidence>
<name>A0ABT6MFN5_9NOCA</name>
<sequence length="152" mass="16539">MTAAPAKTTTARKTATKKTTADAKPVAAKSRWATIRDQARKEHARKDPYVFDDTVVPPIVITAPDTVDRVTALAALMDMAKNDDGTIRTDIDPKNVVPMFRAICGEAFPRVWSVISKEPVSVLWPLFWDINDHFGAVPGDDGDYLPGGESAS</sequence>
<dbReference type="Proteomes" id="UP001160334">
    <property type="component" value="Unassembled WGS sequence"/>
</dbReference>
<evidence type="ECO:0000256" key="1">
    <source>
        <dbReference type="SAM" id="MobiDB-lite"/>
    </source>
</evidence>
<keyword evidence="3" id="KW-1185">Reference proteome</keyword>
<proteinExistence type="predicted"/>
<reference evidence="2 3" key="1">
    <citation type="submission" date="2023-04" db="EMBL/GenBank/DDBJ databases">
        <title>Forest soil microbial communities from Buena Vista Peninsula, Colon Province, Panama.</title>
        <authorList>
            <person name="Bouskill N."/>
        </authorList>
    </citation>
    <scope>NUCLEOTIDE SEQUENCE [LARGE SCALE GENOMIC DNA]</scope>
    <source>
        <strain evidence="2 3">CFH S0262</strain>
    </source>
</reference>
<feature type="region of interest" description="Disordered" evidence="1">
    <location>
        <begin position="1"/>
        <end position="29"/>
    </location>
</feature>
<evidence type="ECO:0008006" key="4">
    <source>
        <dbReference type="Google" id="ProtNLM"/>
    </source>
</evidence>
<evidence type="ECO:0000313" key="2">
    <source>
        <dbReference type="EMBL" id="MDH6283123.1"/>
    </source>
</evidence>
<accession>A0ABT6MFN5</accession>
<comment type="caution">
    <text evidence="2">The sequence shown here is derived from an EMBL/GenBank/DDBJ whole genome shotgun (WGS) entry which is preliminary data.</text>
</comment>
<dbReference type="RefSeq" id="WP_280762387.1">
    <property type="nucleotide sequence ID" value="NZ_JARXVC010000012.1"/>
</dbReference>
<dbReference type="EMBL" id="JARXVC010000012">
    <property type="protein sequence ID" value="MDH6283123.1"/>
    <property type="molecule type" value="Genomic_DNA"/>
</dbReference>
<organism evidence="2 3">
    <name type="scientific">Prescottella agglutinans</name>
    <dbReference type="NCBI Taxonomy" id="1644129"/>
    <lineage>
        <taxon>Bacteria</taxon>
        <taxon>Bacillati</taxon>
        <taxon>Actinomycetota</taxon>
        <taxon>Actinomycetes</taxon>
        <taxon>Mycobacteriales</taxon>
        <taxon>Nocardiaceae</taxon>
        <taxon>Prescottella</taxon>
    </lineage>
</organism>
<protein>
    <recommendedName>
        <fullName evidence="4">Tail assembly chaperone</fullName>
    </recommendedName>
</protein>
<gene>
    <name evidence="2" type="ORF">M2280_004366</name>
</gene>
<feature type="compositionally biased region" description="Low complexity" evidence="1">
    <location>
        <begin position="1"/>
        <end position="13"/>
    </location>
</feature>